<dbReference type="EMBL" id="CP000581">
    <property type="protein sequence ID" value="ABO94193.1"/>
    <property type="molecule type" value="Genomic_DNA"/>
</dbReference>
<dbReference type="STRING" id="436017.A4RRH3"/>
<dbReference type="SMART" id="SM00271">
    <property type="entry name" value="DnaJ"/>
    <property type="match status" value="1"/>
</dbReference>
<dbReference type="Gramene" id="ABO94193">
    <property type="protein sequence ID" value="ABO94193"/>
    <property type="gene ID" value="OSTLU_92168"/>
</dbReference>
<organism evidence="2 3">
    <name type="scientific">Ostreococcus lucimarinus (strain CCE9901)</name>
    <dbReference type="NCBI Taxonomy" id="436017"/>
    <lineage>
        <taxon>Eukaryota</taxon>
        <taxon>Viridiplantae</taxon>
        <taxon>Chlorophyta</taxon>
        <taxon>Mamiellophyceae</taxon>
        <taxon>Mamiellales</taxon>
        <taxon>Bathycoccaceae</taxon>
        <taxon>Ostreococcus</taxon>
    </lineage>
</organism>
<dbReference type="KEGG" id="olu:OSTLU_92168"/>
<dbReference type="Proteomes" id="UP000001568">
    <property type="component" value="Chromosome 1"/>
</dbReference>
<dbReference type="InterPro" id="IPR001623">
    <property type="entry name" value="DnaJ_domain"/>
</dbReference>
<dbReference type="PROSITE" id="PS50076">
    <property type="entry name" value="DNAJ_2"/>
    <property type="match status" value="1"/>
</dbReference>
<dbReference type="InterPro" id="IPR052276">
    <property type="entry name" value="Diphthamide-biosynth_chaperone"/>
</dbReference>
<dbReference type="GeneID" id="4999444"/>
<sequence length="200" mass="21453">MPKADDPHVVLGVAKGAAVDEIKKAFRARARVLHPDTSDGTTTEEEFHALKAAYEALLKRRGAEADPQDEVYGPGMRARLDAARAWRERSAMKSSGVAPAREWNEINAAASGTQRRASGRAFDAEAHQTLEELLAARRAAKSNTVSSVKSALGAGIVEGKVSRGSRGLLVVGCGLIIGLIATRKVMHKMEEREKRAVKSS</sequence>
<dbReference type="SUPFAM" id="SSF46565">
    <property type="entry name" value="Chaperone J-domain"/>
    <property type="match status" value="1"/>
</dbReference>
<evidence type="ECO:0000313" key="3">
    <source>
        <dbReference type="Proteomes" id="UP000001568"/>
    </source>
</evidence>
<dbReference type="HOGENOM" id="CLU_1368199_0_0_1"/>
<feature type="domain" description="J" evidence="1">
    <location>
        <begin position="6"/>
        <end position="73"/>
    </location>
</feature>
<name>A4RRH3_OSTLU</name>
<reference evidence="2 3" key="1">
    <citation type="journal article" date="2007" name="Proc. Natl. Acad. Sci. U.S.A.">
        <title>The tiny eukaryote Ostreococcus provides genomic insights into the paradox of plankton speciation.</title>
        <authorList>
            <person name="Palenik B."/>
            <person name="Grimwood J."/>
            <person name="Aerts A."/>
            <person name="Rouze P."/>
            <person name="Salamov A."/>
            <person name="Putnam N."/>
            <person name="Dupont C."/>
            <person name="Jorgensen R."/>
            <person name="Derelle E."/>
            <person name="Rombauts S."/>
            <person name="Zhou K."/>
            <person name="Otillar R."/>
            <person name="Merchant S.S."/>
            <person name="Podell S."/>
            <person name="Gaasterland T."/>
            <person name="Napoli C."/>
            <person name="Gendler K."/>
            <person name="Manuell A."/>
            <person name="Tai V."/>
            <person name="Vallon O."/>
            <person name="Piganeau G."/>
            <person name="Jancek S."/>
            <person name="Heijde M."/>
            <person name="Jabbari K."/>
            <person name="Bowler C."/>
            <person name="Lohr M."/>
            <person name="Robbens S."/>
            <person name="Werner G."/>
            <person name="Dubchak I."/>
            <person name="Pazour G.J."/>
            <person name="Ren Q."/>
            <person name="Paulsen I."/>
            <person name="Delwiche C."/>
            <person name="Schmutz J."/>
            <person name="Rokhsar D."/>
            <person name="Van de Peer Y."/>
            <person name="Moreau H."/>
            <person name="Grigoriev I.V."/>
        </authorList>
    </citation>
    <scope>NUCLEOTIDE SEQUENCE [LARGE SCALE GENOMIC DNA]</scope>
    <source>
        <strain evidence="2 3">CCE9901</strain>
    </source>
</reference>
<gene>
    <name evidence="2" type="ORF">OSTLU_92168</name>
</gene>
<dbReference type="PANTHER" id="PTHR44240:SF10">
    <property type="entry name" value="J DOMAIN-CONTAINING PROTEIN"/>
    <property type="match status" value="1"/>
</dbReference>
<dbReference type="AlphaFoldDB" id="A4RRH3"/>
<evidence type="ECO:0000259" key="1">
    <source>
        <dbReference type="PROSITE" id="PS50076"/>
    </source>
</evidence>
<proteinExistence type="predicted"/>
<dbReference type="PRINTS" id="PR00625">
    <property type="entry name" value="JDOMAIN"/>
</dbReference>
<keyword evidence="3" id="KW-1185">Reference proteome</keyword>
<dbReference type="PANTHER" id="PTHR44240">
    <property type="entry name" value="DNAJ DOMAIN (PROKARYOTIC HEAT SHOCK PROTEIN)-RELATED"/>
    <property type="match status" value="1"/>
</dbReference>
<dbReference type="InterPro" id="IPR036869">
    <property type="entry name" value="J_dom_sf"/>
</dbReference>
<dbReference type="CDD" id="cd06257">
    <property type="entry name" value="DnaJ"/>
    <property type="match status" value="1"/>
</dbReference>
<dbReference type="Gene3D" id="1.10.287.110">
    <property type="entry name" value="DnaJ domain"/>
    <property type="match status" value="1"/>
</dbReference>
<dbReference type="Pfam" id="PF00226">
    <property type="entry name" value="DnaJ"/>
    <property type="match status" value="1"/>
</dbReference>
<dbReference type="OrthoDB" id="537700at2759"/>
<protein>
    <recommendedName>
        <fullName evidence="1">J domain-containing protein</fullName>
    </recommendedName>
</protein>
<dbReference type="RefSeq" id="XP_001415901.1">
    <property type="nucleotide sequence ID" value="XM_001415864.1"/>
</dbReference>
<evidence type="ECO:0000313" key="2">
    <source>
        <dbReference type="EMBL" id="ABO94193.1"/>
    </source>
</evidence>
<accession>A4RRH3</accession>